<feature type="region of interest" description="Disordered" evidence="1">
    <location>
        <begin position="93"/>
        <end position="112"/>
    </location>
</feature>
<name>A0AA44DHA9_STRE0</name>
<organism evidence="2 3">
    <name type="scientific">Streptomyces somaliensis (strain ATCC 33201 / DSM 40738 / JCM 12659 / KCTC 9044 / NCTC 11332 / NRRL B-12077 / IP 733)</name>
    <dbReference type="NCBI Taxonomy" id="1134445"/>
    <lineage>
        <taxon>Bacteria</taxon>
        <taxon>Bacillati</taxon>
        <taxon>Actinomycetota</taxon>
        <taxon>Actinomycetes</taxon>
        <taxon>Kitasatosporales</taxon>
        <taxon>Streptomycetaceae</taxon>
        <taxon>Streptomyces</taxon>
    </lineage>
</organism>
<proteinExistence type="predicted"/>
<evidence type="ECO:0000313" key="2">
    <source>
        <dbReference type="EMBL" id="NKY16639.1"/>
    </source>
</evidence>
<dbReference type="Proteomes" id="UP000570003">
    <property type="component" value="Unassembled WGS sequence"/>
</dbReference>
<reference evidence="2 3" key="1">
    <citation type="submission" date="2020-04" db="EMBL/GenBank/DDBJ databases">
        <title>MicrobeNet Type strains.</title>
        <authorList>
            <person name="Nicholson A.C."/>
        </authorList>
    </citation>
    <scope>NUCLEOTIDE SEQUENCE [LARGE SCALE GENOMIC DNA]</scope>
    <source>
        <strain evidence="2 3">DSM 40738</strain>
    </source>
</reference>
<evidence type="ECO:0000256" key="1">
    <source>
        <dbReference type="SAM" id="MobiDB-lite"/>
    </source>
</evidence>
<sequence>MYALRIECTASDRAAWERALGGDPLGRGAAGVRRYRVMRPVADPGRVLVDLDFDDLARAEEALARLRRLRARAAAAGPEAEVAEVVEVVEAVETGRYRPRPDRPRPDRPRPD</sequence>
<gene>
    <name evidence="2" type="ORF">HGA06_21750</name>
</gene>
<evidence type="ECO:0000313" key="3">
    <source>
        <dbReference type="Proteomes" id="UP000570003"/>
    </source>
</evidence>
<comment type="caution">
    <text evidence="2">The sequence shown here is derived from an EMBL/GenBank/DDBJ whole genome shotgun (WGS) entry which is preliminary data.</text>
</comment>
<dbReference type="AlphaFoldDB" id="A0AA44DHA9"/>
<protein>
    <submittedName>
        <fullName evidence="2">Uncharacterized protein</fullName>
    </submittedName>
</protein>
<dbReference type="RefSeq" id="WP_168440842.1">
    <property type="nucleotide sequence ID" value="NZ_JAMCDO010000001.1"/>
</dbReference>
<keyword evidence="3" id="KW-1185">Reference proteome</keyword>
<dbReference type="EMBL" id="JAAXOU010000446">
    <property type="protein sequence ID" value="NKY16639.1"/>
    <property type="molecule type" value="Genomic_DNA"/>
</dbReference>
<accession>A0AA44DHA9</accession>